<organism evidence="2">
    <name type="scientific">Tanacetum cinerariifolium</name>
    <name type="common">Dalmatian daisy</name>
    <name type="synonym">Chrysanthemum cinerariifolium</name>
    <dbReference type="NCBI Taxonomy" id="118510"/>
    <lineage>
        <taxon>Eukaryota</taxon>
        <taxon>Viridiplantae</taxon>
        <taxon>Streptophyta</taxon>
        <taxon>Embryophyta</taxon>
        <taxon>Tracheophyta</taxon>
        <taxon>Spermatophyta</taxon>
        <taxon>Magnoliopsida</taxon>
        <taxon>eudicotyledons</taxon>
        <taxon>Gunneridae</taxon>
        <taxon>Pentapetalae</taxon>
        <taxon>asterids</taxon>
        <taxon>campanulids</taxon>
        <taxon>Asterales</taxon>
        <taxon>Asteraceae</taxon>
        <taxon>Asteroideae</taxon>
        <taxon>Anthemideae</taxon>
        <taxon>Anthemidinae</taxon>
        <taxon>Tanacetum</taxon>
    </lineage>
</organism>
<dbReference type="EMBL" id="BKCJ011200124">
    <property type="protein sequence ID" value="GFD02741.1"/>
    <property type="molecule type" value="Genomic_DNA"/>
</dbReference>
<feature type="compositionally biased region" description="Pro residues" evidence="1">
    <location>
        <begin position="37"/>
        <end position="47"/>
    </location>
</feature>
<comment type="caution">
    <text evidence="2">The sequence shown here is derived from an EMBL/GenBank/DDBJ whole genome shotgun (WGS) entry which is preliminary data.</text>
</comment>
<feature type="non-terminal residue" evidence="2">
    <location>
        <position position="178"/>
    </location>
</feature>
<protein>
    <submittedName>
        <fullName evidence="2">Uncharacterized protein</fullName>
    </submittedName>
</protein>
<feature type="region of interest" description="Disordered" evidence="1">
    <location>
        <begin position="157"/>
        <end position="178"/>
    </location>
</feature>
<reference evidence="2" key="1">
    <citation type="journal article" date="2019" name="Sci. Rep.">
        <title>Draft genome of Tanacetum cinerariifolium, the natural source of mosquito coil.</title>
        <authorList>
            <person name="Yamashiro T."/>
            <person name="Shiraishi A."/>
            <person name="Satake H."/>
            <person name="Nakayama K."/>
        </authorList>
    </citation>
    <scope>NUCLEOTIDE SEQUENCE</scope>
</reference>
<feature type="compositionally biased region" description="Polar residues" evidence="1">
    <location>
        <begin position="1"/>
        <end position="10"/>
    </location>
</feature>
<gene>
    <name evidence="2" type="ORF">Tci_874710</name>
</gene>
<sequence length="178" mass="18117">ILDIPSSSRPSEPVLETITSPIRDDDTGGGSFHKSPPRPPPVTPPRSPTEGVAEEPLTLTSLLALFPTCLPTTLDVILTLSQSKARARAATIIYKHIKKQQSSSDLDFTNAAIPAAGLDSTGGMDSAGGVVSAGGTDFASGLTSTSILVAAGPTVSAKPSSLIRDPTKGKAVTTPSSL</sequence>
<accession>A0A699SZH8</accession>
<name>A0A699SZH8_TANCI</name>
<evidence type="ECO:0000313" key="2">
    <source>
        <dbReference type="EMBL" id="GFD02741.1"/>
    </source>
</evidence>
<feature type="region of interest" description="Disordered" evidence="1">
    <location>
        <begin position="1"/>
        <end position="52"/>
    </location>
</feature>
<dbReference type="AlphaFoldDB" id="A0A699SZH8"/>
<proteinExistence type="predicted"/>
<evidence type="ECO:0000256" key="1">
    <source>
        <dbReference type="SAM" id="MobiDB-lite"/>
    </source>
</evidence>
<feature type="non-terminal residue" evidence="2">
    <location>
        <position position="1"/>
    </location>
</feature>